<dbReference type="RefSeq" id="WP_279694163.1">
    <property type="nucleotide sequence ID" value="NZ_JAOEEO010000001.1"/>
</dbReference>
<accession>A0AA42LD25</accession>
<dbReference type="AlphaFoldDB" id="A0AA42LD25"/>
<evidence type="ECO:0000313" key="1">
    <source>
        <dbReference type="EMBL" id="MDH0562315.1"/>
    </source>
</evidence>
<dbReference type="InterPro" id="IPR025358">
    <property type="entry name" value="DUF4262"/>
</dbReference>
<name>A0AA42LD25_9GAMM</name>
<reference evidence="1" key="1">
    <citation type="submission" date="2022-09" db="EMBL/GenBank/DDBJ databases">
        <title>Intensive care unit water sources are persistently colonized with multi-drug resistant bacteria and are the site of extensive horizontal gene transfer of antibiotic resistance genes.</title>
        <authorList>
            <person name="Diorio-Toth L."/>
        </authorList>
    </citation>
    <scope>NUCLEOTIDE SEQUENCE</scope>
    <source>
        <strain evidence="1">GD04005</strain>
    </source>
</reference>
<protein>
    <submittedName>
        <fullName evidence="1">DUF4262 domain-containing protein</fullName>
    </submittedName>
</protein>
<proteinExistence type="predicted"/>
<sequence>MSTNHPHNCPTPDKLMNTTKLNIEKYGLQVVGISATDYLPSFSYSVGLYESYQHPEIICFGLPTDLAHLIINDVADLIKNGEKIKSYNHYENLFKNSRAEFLPVDFRNIEDYFGAALNYYQHNDFSALQLVWTDRNDKFPWEDGFEERFIHDQPLLDRNADFKFREAKNLGVFTTRQWLEHNQPILRVIHDSDGDWQFLTDDQEQEDIRFVALEQMILKDPSLNEVFDLEYGQVAERGFIGDKWERLDIDEYQEE</sequence>
<organism evidence="1 2">
    <name type="scientific">Acinetobacter courvalinii</name>
    <dbReference type="NCBI Taxonomy" id="280147"/>
    <lineage>
        <taxon>Bacteria</taxon>
        <taxon>Pseudomonadati</taxon>
        <taxon>Pseudomonadota</taxon>
        <taxon>Gammaproteobacteria</taxon>
        <taxon>Moraxellales</taxon>
        <taxon>Moraxellaceae</taxon>
        <taxon>Acinetobacter</taxon>
    </lineage>
</organism>
<dbReference type="Pfam" id="PF14081">
    <property type="entry name" value="DUF4262"/>
    <property type="match status" value="1"/>
</dbReference>
<dbReference type="Proteomes" id="UP001159329">
    <property type="component" value="Unassembled WGS sequence"/>
</dbReference>
<evidence type="ECO:0000313" key="2">
    <source>
        <dbReference type="Proteomes" id="UP001159329"/>
    </source>
</evidence>
<comment type="caution">
    <text evidence="1">The sequence shown here is derived from an EMBL/GenBank/DDBJ whole genome shotgun (WGS) entry which is preliminary data.</text>
</comment>
<gene>
    <name evidence="1" type="ORF">N7644_01325</name>
</gene>
<dbReference type="EMBL" id="JAOEEO010000001">
    <property type="protein sequence ID" value="MDH0562315.1"/>
    <property type="molecule type" value="Genomic_DNA"/>
</dbReference>